<organism evidence="4 6">
    <name type="scientific">Didymodactylos carnosus</name>
    <dbReference type="NCBI Taxonomy" id="1234261"/>
    <lineage>
        <taxon>Eukaryota</taxon>
        <taxon>Metazoa</taxon>
        <taxon>Spiralia</taxon>
        <taxon>Gnathifera</taxon>
        <taxon>Rotifera</taxon>
        <taxon>Eurotatoria</taxon>
        <taxon>Bdelloidea</taxon>
        <taxon>Philodinida</taxon>
        <taxon>Philodinidae</taxon>
        <taxon>Didymodactylos</taxon>
    </lineage>
</organism>
<dbReference type="PROSITE" id="PS50297">
    <property type="entry name" value="ANK_REP_REGION"/>
    <property type="match status" value="1"/>
</dbReference>
<keyword evidence="6" id="KW-1185">Reference proteome</keyword>
<dbReference type="Pfam" id="PF12796">
    <property type="entry name" value="Ank_2"/>
    <property type="match status" value="1"/>
</dbReference>
<dbReference type="Gene3D" id="1.25.40.20">
    <property type="entry name" value="Ankyrin repeat-containing domain"/>
    <property type="match status" value="1"/>
</dbReference>
<evidence type="ECO:0000313" key="5">
    <source>
        <dbReference type="EMBL" id="CAF3816285.1"/>
    </source>
</evidence>
<dbReference type="PANTHER" id="PTHR24198">
    <property type="entry name" value="ANKYRIN REPEAT AND PROTEIN KINASE DOMAIN-CONTAINING PROTEIN"/>
    <property type="match status" value="1"/>
</dbReference>
<dbReference type="OrthoDB" id="5406014at2759"/>
<name>A0A814K9N1_9BILA</name>
<accession>A0A814K9N1</accession>
<keyword evidence="2 3" id="KW-0040">ANK repeat</keyword>
<evidence type="ECO:0000256" key="1">
    <source>
        <dbReference type="ARBA" id="ARBA00022737"/>
    </source>
</evidence>
<dbReference type="SMART" id="SM00248">
    <property type="entry name" value="ANK"/>
    <property type="match status" value="4"/>
</dbReference>
<evidence type="ECO:0000313" key="4">
    <source>
        <dbReference type="EMBL" id="CAF1046450.1"/>
    </source>
</evidence>
<dbReference type="EMBL" id="CAJNOQ010004142">
    <property type="protein sequence ID" value="CAF1046450.1"/>
    <property type="molecule type" value="Genomic_DNA"/>
</dbReference>
<keyword evidence="1" id="KW-0677">Repeat</keyword>
<evidence type="ECO:0000256" key="3">
    <source>
        <dbReference type="PROSITE-ProRule" id="PRU00023"/>
    </source>
</evidence>
<dbReference type="SUPFAM" id="SSF48403">
    <property type="entry name" value="Ankyrin repeat"/>
    <property type="match status" value="1"/>
</dbReference>
<sequence length="395" mass="45148">MASIHQVILDGRLSQLTLLIKMDCNVNGKDDFSRTPLHLAALSNQERYGYRVGRVLLQSSADINIQNNQGLTPLAYAIILNRPKLVALFLRTKSIDWRLTDNVGNSHLHYAAMCQNIQILSLIVYEMQTIGLSMEPKNELGYSPLLLAVKNQKYANALFLLDNTDASPFVVDDEYHMNCIQWTNFVEPKMIDNNCRRLITRTSTSSGRRNHADLSFPNYKCWYGIASPYKRKAEVICNHQHEPTFEDSTFTPAILSPRSRSSDNTVTLNKNGSQNPYTMWLLLMQRLHNRCSQLTTPATPDKSKSPTYHTEFFKRENTWSGATEHQQTITTITSPWHTTKSSKVEVVKLLNHYSSTIGAENIRFNHSFHDRPKSILRGVKPLSRIWTSKEVTFDV</sequence>
<evidence type="ECO:0000313" key="6">
    <source>
        <dbReference type="Proteomes" id="UP000663829"/>
    </source>
</evidence>
<dbReference type="Proteomes" id="UP000663829">
    <property type="component" value="Unassembled WGS sequence"/>
</dbReference>
<dbReference type="PANTHER" id="PTHR24198:SF165">
    <property type="entry name" value="ANKYRIN REPEAT-CONTAINING PROTEIN-RELATED"/>
    <property type="match status" value="1"/>
</dbReference>
<dbReference type="InterPro" id="IPR002110">
    <property type="entry name" value="Ankyrin_rpt"/>
</dbReference>
<gene>
    <name evidence="4" type="ORF">GPM918_LOCUS16052</name>
    <name evidence="5" type="ORF">SRO942_LOCUS16052</name>
</gene>
<dbReference type="EMBL" id="CAJOBC010004142">
    <property type="protein sequence ID" value="CAF3816285.1"/>
    <property type="molecule type" value="Genomic_DNA"/>
</dbReference>
<dbReference type="InterPro" id="IPR036770">
    <property type="entry name" value="Ankyrin_rpt-contain_sf"/>
</dbReference>
<comment type="caution">
    <text evidence="4">The sequence shown here is derived from an EMBL/GenBank/DDBJ whole genome shotgun (WGS) entry which is preliminary data.</text>
</comment>
<dbReference type="AlphaFoldDB" id="A0A814K9N1"/>
<dbReference type="PROSITE" id="PS50088">
    <property type="entry name" value="ANK_REPEAT"/>
    <property type="match status" value="1"/>
</dbReference>
<evidence type="ECO:0000256" key="2">
    <source>
        <dbReference type="ARBA" id="ARBA00023043"/>
    </source>
</evidence>
<protein>
    <submittedName>
        <fullName evidence="4">Uncharacterized protein</fullName>
    </submittedName>
</protein>
<feature type="repeat" description="ANK" evidence="3">
    <location>
        <begin position="32"/>
        <end position="68"/>
    </location>
</feature>
<reference evidence="4" key="1">
    <citation type="submission" date="2021-02" db="EMBL/GenBank/DDBJ databases">
        <authorList>
            <person name="Nowell W R."/>
        </authorList>
    </citation>
    <scope>NUCLEOTIDE SEQUENCE</scope>
</reference>
<dbReference type="Proteomes" id="UP000681722">
    <property type="component" value="Unassembled WGS sequence"/>
</dbReference>
<proteinExistence type="predicted"/>